<protein>
    <submittedName>
        <fullName evidence="3">Integrase</fullName>
    </submittedName>
</protein>
<reference evidence="3 4" key="1">
    <citation type="journal article" date="2012" name="PLoS ONE">
        <title>Evolution of Burkholderia pseudomallei in recurrent melioidosis.</title>
        <authorList>
            <person name="Hayden H.S."/>
            <person name="Lim R."/>
            <person name="Brittnacher M.J."/>
            <person name="Sims E.H."/>
            <person name="Ramage E.R."/>
            <person name="Fong C."/>
            <person name="Wu Z."/>
            <person name="Crist E."/>
            <person name="Chang J."/>
            <person name="Zhou Y."/>
            <person name="Radey M."/>
            <person name="Rohmer L."/>
            <person name="Haugen E."/>
            <person name="Gillett W."/>
            <person name="Wuthiekanun V."/>
            <person name="Peacock S.J."/>
            <person name="Kaul R."/>
            <person name="Miller S.I."/>
            <person name="Manoil C."/>
            <person name="Jacobs M.A."/>
        </authorList>
    </citation>
    <scope>NUCLEOTIDE SEQUENCE [LARGE SCALE GENOMIC DNA]</scope>
    <source>
        <strain evidence="3 4">1026b</strain>
    </source>
</reference>
<organism evidence="3 4">
    <name type="scientific">Burkholderia pseudomallei (strain 1026b)</name>
    <dbReference type="NCBI Taxonomy" id="884204"/>
    <lineage>
        <taxon>Bacteria</taxon>
        <taxon>Pseudomonadati</taxon>
        <taxon>Pseudomonadota</taxon>
        <taxon>Betaproteobacteria</taxon>
        <taxon>Burkholderiales</taxon>
        <taxon>Burkholderiaceae</taxon>
        <taxon>Burkholderia</taxon>
        <taxon>pseudomallei group</taxon>
    </lineage>
</organism>
<dbReference type="Proteomes" id="UP000010087">
    <property type="component" value="Chromosome 2"/>
</dbReference>
<proteinExistence type="predicted"/>
<dbReference type="SUPFAM" id="SSF56349">
    <property type="entry name" value="DNA breaking-rejoining enzymes"/>
    <property type="match status" value="1"/>
</dbReference>
<evidence type="ECO:0000313" key="4">
    <source>
        <dbReference type="Proteomes" id="UP000010087"/>
    </source>
</evidence>
<dbReference type="KEGG" id="bpz:BP1026B_II2209"/>
<evidence type="ECO:0000256" key="2">
    <source>
        <dbReference type="SAM" id="MobiDB-lite"/>
    </source>
</evidence>
<dbReference type="GO" id="GO:0015074">
    <property type="term" value="P:DNA integration"/>
    <property type="evidence" value="ECO:0007669"/>
    <property type="project" value="InterPro"/>
</dbReference>
<dbReference type="GO" id="GO:0006310">
    <property type="term" value="P:DNA recombination"/>
    <property type="evidence" value="ECO:0007669"/>
    <property type="project" value="UniProtKB-KW"/>
</dbReference>
<evidence type="ECO:0000256" key="1">
    <source>
        <dbReference type="ARBA" id="ARBA00023172"/>
    </source>
</evidence>
<feature type="region of interest" description="Disordered" evidence="2">
    <location>
        <begin position="1"/>
        <end position="22"/>
    </location>
</feature>
<dbReference type="EMBL" id="CP002834">
    <property type="protein sequence ID" value="AFI70428.1"/>
    <property type="molecule type" value="Genomic_DNA"/>
</dbReference>
<dbReference type="Gene3D" id="1.10.443.10">
    <property type="entry name" value="Intergrase catalytic core"/>
    <property type="match status" value="1"/>
</dbReference>
<dbReference type="InterPro" id="IPR013762">
    <property type="entry name" value="Integrase-like_cat_sf"/>
</dbReference>
<dbReference type="AlphaFoldDB" id="A0A0H3HVN4"/>
<dbReference type="InterPro" id="IPR011010">
    <property type="entry name" value="DNA_brk_join_enz"/>
</dbReference>
<sequence length="53" mass="5957">MRHTHAAHALARGAEPTTVRDNLRHASIATTSIYLQGDEVKRARQMSQAFARR</sequence>
<accession>A0A0H3HVN4</accession>
<evidence type="ECO:0000313" key="3">
    <source>
        <dbReference type="EMBL" id="AFI70428.1"/>
    </source>
</evidence>
<dbReference type="PATRIC" id="fig|884204.3.peg.6696"/>
<gene>
    <name evidence="3" type="ordered locus">BP1026B_II2209</name>
</gene>
<keyword evidence="1" id="KW-0233">DNA recombination</keyword>
<name>A0A0H3HVN4_BURP2</name>
<dbReference type="GO" id="GO:0003677">
    <property type="term" value="F:DNA binding"/>
    <property type="evidence" value="ECO:0007669"/>
    <property type="project" value="InterPro"/>
</dbReference>